<feature type="binding site" evidence="11">
    <location>
        <position position="51"/>
    </location>
    <ligand>
        <name>[4Fe-4S] cluster</name>
        <dbReference type="ChEBI" id="CHEBI:49883"/>
    </ligand>
</feature>
<comment type="PTM">
    <text evidence="11">The Fe-S cluster can be nitrosylated by nitric oxide (NO).</text>
</comment>
<protein>
    <recommendedName>
        <fullName evidence="11">Transcriptional regulator WhiB</fullName>
    </recommendedName>
</protein>
<dbReference type="GO" id="GO:0005737">
    <property type="term" value="C:cytoplasm"/>
    <property type="evidence" value="ECO:0007669"/>
    <property type="project" value="UniProtKB-SubCell"/>
</dbReference>
<reference evidence="13 14" key="1">
    <citation type="submission" date="2014-07" db="EMBL/GenBank/DDBJ databases">
        <title>Genome Sequencing of Dermacoccus nishinomiyaensis.</title>
        <authorList>
            <person name="Hong K.W."/>
            <person name="Chan K.G."/>
        </authorList>
    </citation>
    <scope>NUCLEOTIDE SEQUENCE [LARGE SCALE GENOMIC DNA]</scope>
    <source>
        <strain evidence="13 14">M25</strain>
    </source>
</reference>
<keyword evidence="8 11" id="KW-0238">DNA-binding</keyword>
<dbReference type="eggNOG" id="ENOG5032RVG">
    <property type="taxonomic scope" value="Bacteria"/>
</dbReference>
<dbReference type="InterPro" id="IPR003482">
    <property type="entry name" value="Whib"/>
</dbReference>
<evidence type="ECO:0000256" key="7">
    <source>
        <dbReference type="ARBA" id="ARBA00023015"/>
    </source>
</evidence>
<name>A0A075JGC3_9MICO</name>
<dbReference type="GO" id="GO:0047134">
    <property type="term" value="F:protein-disulfide reductase [NAD(P)H] activity"/>
    <property type="evidence" value="ECO:0007669"/>
    <property type="project" value="TreeGrafter"/>
</dbReference>
<proteinExistence type="inferred from homology"/>
<keyword evidence="11" id="KW-0963">Cytoplasm</keyword>
<dbReference type="GO" id="GO:0051539">
    <property type="term" value="F:4 iron, 4 sulfur cluster binding"/>
    <property type="evidence" value="ECO:0007669"/>
    <property type="project" value="UniProtKB-UniRule"/>
</dbReference>
<comment type="similarity">
    <text evidence="2 11">Belongs to the WhiB family.</text>
</comment>
<evidence type="ECO:0000256" key="2">
    <source>
        <dbReference type="ARBA" id="ARBA00006597"/>
    </source>
</evidence>
<dbReference type="PROSITE" id="PS51674">
    <property type="entry name" value="4FE4S_WBL"/>
    <property type="match status" value="1"/>
</dbReference>
<dbReference type="Proteomes" id="UP000027986">
    <property type="component" value="Chromosome"/>
</dbReference>
<keyword evidence="4 11" id="KW-0479">Metal-binding</keyword>
<feature type="binding site" evidence="11">
    <location>
        <position position="57"/>
    </location>
    <ligand>
        <name>[4Fe-4S] cluster</name>
        <dbReference type="ChEBI" id="CHEBI:49883"/>
    </ligand>
</feature>
<organism evidence="13 14">
    <name type="scientific">Dermacoccus nishinomiyaensis</name>
    <dbReference type="NCBI Taxonomy" id="1274"/>
    <lineage>
        <taxon>Bacteria</taxon>
        <taxon>Bacillati</taxon>
        <taxon>Actinomycetota</taxon>
        <taxon>Actinomycetes</taxon>
        <taxon>Micrococcales</taxon>
        <taxon>Dermacoccaceae</taxon>
        <taxon>Dermacoccus</taxon>
    </lineage>
</organism>
<dbReference type="KEGG" id="dni:HX89_04535"/>
<keyword evidence="3 11" id="KW-0004">4Fe-4S</keyword>
<comment type="cofactor">
    <cofactor evidence="11">
        <name>[4Fe-4S] cluster</name>
        <dbReference type="ChEBI" id="CHEBI:49883"/>
    </cofactor>
    <text evidence="11">Binds 1 [4Fe-4S] cluster per subunit. Following nitrosylation of the [4Fe-4S] cluster binds 1 [4Fe-8(NO)] cluster per subunit.</text>
</comment>
<feature type="binding site" evidence="11">
    <location>
        <position position="48"/>
    </location>
    <ligand>
        <name>[4Fe-4S] cluster</name>
        <dbReference type="ChEBI" id="CHEBI:49883"/>
    </ligand>
</feature>
<dbReference type="InterPro" id="IPR034768">
    <property type="entry name" value="4FE4S_WBL"/>
</dbReference>
<evidence type="ECO:0000313" key="14">
    <source>
        <dbReference type="Proteomes" id="UP000027986"/>
    </source>
</evidence>
<dbReference type="PANTHER" id="PTHR38839:SF2">
    <property type="entry name" value="TRANSCRIPTIONAL REGULATOR WHIB7-RELATED"/>
    <property type="match status" value="1"/>
</dbReference>
<evidence type="ECO:0000256" key="11">
    <source>
        <dbReference type="HAMAP-Rule" id="MF_01479"/>
    </source>
</evidence>
<comment type="function">
    <text evidence="11">Acts as a transcriptional regulator. Probably redox-responsive. The apo- but not holo-form probably binds DNA.</text>
</comment>
<evidence type="ECO:0000313" key="13">
    <source>
        <dbReference type="EMBL" id="AIF40337.1"/>
    </source>
</evidence>
<accession>A0A075JGC3</accession>
<dbReference type="AlphaFoldDB" id="A0A075JGC3"/>
<keyword evidence="14" id="KW-1185">Reference proteome</keyword>
<sequence length="96" mass="10340">MTAMFEDLISDALIPLAGGDVDTPCATADPELWFAQSPADVEFAKALCATCPAVQLCLAGAKERQEPWGVWGGELFERGVVVPRKRPRGRPRKNAA</sequence>
<dbReference type="EMBL" id="CP008889">
    <property type="protein sequence ID" value="AIF40337.1"/>
    <property type="molecule type" value="Genomic_DNA"/>
</dbReference>
<evidence type="ECO:0000256" key="8">
    <source>
        <dbReference type="ARBA" id="ARBA00023125"/>
    </source>
</evidence>
<keyword evidence="10 11" id="KW-0804">Transcription</keyword>
<dbReference type="GO" id="GO:0046872">
    <property type="term" value="F:metal ion binding"/>
    <property type="evidence" value="ECO:0007669"/>
    <property type="project" value="UniProtKB-KW"/>
</dbReference>
<feature type="domain" description="4Fe-4S Wbl-type" evidence="12">
    <location>
        <begin position="24"/>
        <end position="81"/>
    </location>
</feature>
<dbReference type="GO" id="GO:0045892">
    <property type="term" value="P:negative regulation of DNA-templated transcription"/>
    <property type="evidence" value="ECO:0007669"/>
    <property type="project" value="TreeGrafter"/>
</dbReference>
<evidence type="ECO:0000256" key="10">
    <source>
        <dbReference type="ARBA" id="ARBA00023163"/>
    </source>
</evidence>
<comment type="PTM">
    <text evidence="11">Upon Fe-S cluster removal intramolecular disulfide bonds are formed.</text>
</comment>
<feature type="binding site" evidence="11">
    <location>
        <position position="25"/>
    </location>
    <ligand>
        <name>[4Fe-4S] cluster</name>
        <dbReference type="ChEBI" id="CHEBI:49883"/>
    </ligand>
</feature>
<keyword evidence="9 11" id="KW-1015">Disulfide bond</keyword>
<evidence type="ECO:0000256" key="5">
    <source>
        <dbReference type="ARBA" id="ARBA00023004"/>
    </source>
</evidence>
<evidence type="ECO:0000259" key="12">
    <source>
        <dbReference type="PROSITE" id="PS51674"/>
    </source>
</evidence>
<dbReference type="GO" id="GO:0003677">
    <property type="term" value="F:DNA binding"/>
    <property type="evidence" value="ECO:0007669"/>
    <property type="project" value="UniProtKB-UniRule"/>
</dbReference>
<evidence type="ECO:0000256" key="9">
    <source>
        <dbReference type="ARBA" id="ARBA00023157"/>
    </source>
</evidence>
<evidence type="ECO:0000256" key="4">
    <source>
        <dbReference type="ARBA" id="ARBA00022723"/>
    </source>
</evidence>
<evidence type="ECO:0000256" key="1">
    <source>
        <dbReference type="ARBA" id="ARBA00004496"/>
    </source>
</evidence>
<keyword evidence="5 11" id="KW-0408">Iron</keyword>
<dbReference type="GO" id="GO:0035731">
    <property type="term" value="F:dinitrosyl-iron complex binding"/>
    <property type="evidence" value="ECO:0007669"/>
    <property type="project" value="UniProtKB-UniRule"/>
</dbReference>
<dbReference type="HOGENOM" id="CLU_106245_3_1_11"/>
<evidence type="ECO:0000256" key="3">
    <source>
        <dbReference type="ARBA" id="ARBA00022485"/>
    </source>
</evidence>
<dbReference type="PANTHER" id="PTHR38839">
    <property type="entry name" value="TRANSCRIPTIONAL REGULATOR WHID-RELATED"/>
    <property type="match status" value="1"/>
</dbReference>
<evidence type="ECO:0000256" key="6">
    <source>
        <dbReference type="ARBA" id="ARBA00023014"/>
    </source>
</evidence>
<keyword evidence="7 11" id="KW-0805">Transcription regulation</keyword>
<comment type="subcellular location">
    <subcellularLocation>
        <location evidence="1 11">Cytoplasm</location>
    </subcellularLocation>
</comment>
<dbReference type="Pfam" id="PF02467">
    <property type="entry name" value="Whib"/>
    <property type="match status" value="1"/>
</dbReference>
<dbReference type="GO" id="GO:0045454">
    <property type="term" value="P:cell redox homeostasis"/>
    <property type="evidence" value="ECO:0007669"/>
    <property type="project" value="TreeGrafter"/>
</dbReference>
<dbReference type="HAMAP" id="MF_01479">
    <property type="entry name" value="WhiB"/>
    <property type="match status" value="1"/>
</dbReference>
<keyword evidence="6 11" id="KW-0411">Iron-sulfur</keyword>
<gene>
    <name evidence="11" type="primary">whiB</name>
    <name evidence="13" type="ORF">HX89_04535</name>
</gene>